<keyword evidence="3" id="KW-1003">Cell membrane</keyword>
<keyword evidence="5 8" id="KW-1133">Transmembrane helix</keyword>
<feature type="transmembrane region" description="Helical" evidence="8">
    <location>
        <begin position="79"/>
        <end position="102"/>
    </location>
</feature>
<keyword evidence="6 8" id="KW-0472">Membrane</keyword>
<sequence>MEPDIENKVEDKDNVQKSTSSSASSHATNEFLVTWDGENDPTNPLNWPRSKKMYLSVVYGFLYLLFVTITEVFEGTYGFSTGIAGLAYLGIGIGMFLGLAIFGSTSDRRIRNLKAKAEEKGGTVNDVPPEVRLELMVLAAIFIPIGLFWYGWSAEKKIHWIMPIIGTGWFGLGLMGIFMSVQTYLVDCYPLYAASVTSTHTVVRSLIGAFLPLAGRPLYSDLGLGWGNSVLGFIAVAMIPLPVVLLKYGGKVRQKYQIQF</sequence>
<feature type="transmembrane region" description="Helical" evidence="8">
    <location>
        <begin position="226"/>
        <end position="246"/>
    </location>
</feature>
<name>A0A4U7AX05_9PEZI</name>
<reference evidence="9 10" key="1">
    <citation type="submission" date="2018-02" db="EMBL/GenBank/DDBJ databases">
        <title>Draft genome sequences of Elsinoe sp., causing black scab on jojoba.</title>
        <authorList>
            <person name="Stodart B."/>
            <person name="Jeffress S."/>
            <person name="Ash G."/>
            <person name="Arun Chinnappa K."/>
        </authorList>
    </citation>
    <scope>NUCLEOTIDE SEQUENCE [LARGE SCALE GENOMIC DNA]</scope>
    <source>
        <strain evidence="9 10">Hillstone_2</strain>
    </source>
</reference>
<evidence type="ECO:0000256" key="5">
    <source>
        <dbReference type="ARBA" id="ARBA00022989"/>
    </source>
</evidence>
<comment type="subcellular location">
    <subcellularLocation>
        <location evidence="1">Cell membrane</location>
        <topology evidence="1">Multi-pass membrane protein</topology>
    </subcellularLocation>
</comment>
<dbReference type="EMBL" id="PTQR01000096">
    <property type="protein sequence ID" value="TKX20244.1"/>
    <property type="molecule type" value="Genomic_DNA"/>
</dbReference>
<feature type="region of interest" description="Disordered" evidence="7">
    <location>
        <begin position="1"/>
        <end position="25"/>
    </location>
</feature>
<dbReference type="PANTHER" id="PTHR23502">
    <property type="entry name" value="MAJOR FACILITATOR SUPERFAMILY"/>
    <property type="match status" value="1"/>
</dbReference>
<dbReference type="AlphaFoldDB" id="A0A4U7AX05"/>
<feature type="transmembrane region" description="Helical" evidence="8">
    <location>
        <begin position="135"/>
        <end position="152"/>
    </location>
</feature>
<protein>
    <submittedName>
        <fullName evidence="9">MFS transporter-like protein 138</fullName>
    </submittedName>
</protein>
<dbReference type="InterPro" id="IPR011701">
    <property type="entry name" value="MFS"/>
</dbReference>
<dbReference type="InterPro" id="IPR036259">
    <property type="entry name" value="MFS_trans_sf"/>
</dbReference>
<dbReference type="Proteomes" id="UP000308133">
    <property type="component" value="Unassembled WGS sequence"/>
</dbReference>
<organism evidence="9 10">
    <name type="scientific">Elsinoe australis</name>
    <dbReference type="NCBI Taxonomy" id="40998"/>
    <lineage>
        <taxon>Eukaryota</taxon>
        <taxon>Fungi</taxon>
        <taxon>Dikarya</taxon>
        <taxon>Ascomycota</taxon>
        <taxon>Pezizomycotina</taxon>
        <taxon>Dothideomycetes</taxon>
        <taxon>Dothideomycetidae</taxon>
        <taxon>Myriangiales</taxon>
        <taxon>Elsinoaceae</taxon>
        <taxon>Elsinoe</taxon>
    </lineage>
</organism>
<dbReference type="GO" id="GO:0005886">
    <property type="term" value="C:plasma membrane"/>
    <property type="evidence" value="ECO:0007669"/>
    <property type="project" value="UniProtKB-SubCell"/>
</dbReference>
<dbReference type="SUPFAM" id="SSF103473">
    <property type="entry name" value="MFS general substrate transporter"/>
    <property type="match status" value="1"/>
</dbReference>
<dbReference type="Gene3D" id="1.20.1250.20">
    <property type="entry name" value="MFS general substrate transporter like domains"/>
    <property type="match status" value="1"/>
</dbReference>
<feature type="transmembrane region" description="Helical" evidence="8">
    <location>
        <begin position="191"/>
        <end position="214"/>
    </location>
</feature>
<evidence type="ECO:0000313" key="10">
    <source>
        <dbReference type="Proteomes" id="UP000308133"/>
    </source>
</evidence>
<proteinExistence type="predicted"/>
<evidence type="ECO:0000256" key="2">
    <source>
        <dbReference type="ARBA" id="ARBA00022448"/>
    </source>
</evidence>
<evidence type="ECO:0000256" key="6">
    <source>
        <dbReference type="ARBA" id="ARBA00023136"/>
    </source>
</evidence>
<dbReference type="GO" id="GO:0022857">
    <property type="term" value="F:transmembrane transporter activity"/>
    <property type="evidence" value="ECO:0007669"/>
    <property type="project" value="InterPro"/>
</dbReference>
<dbReference type="PANTHER" id="PTHR23502:SF186">
    <property type="entry name" value="MAJOR FACILITATOR SUPERFAMILY (MFS) PROFILE DOMAIN-CONTAINING PROTEIN"/>
    <property type="match status" value="1"/>
</dbReference>
<keyword evidence="2" id="KW-0813">Transport</keyword>
<evidence type="ECO:0000256" key="7">
    <source>
        <dbReference type="SAM" id="MobiDB-lite"/>
    </source>
</evidence>
<accession>A0A4U7AX05</accession>
<evidence type="ECO:0000256" key="8">
    <source>
        <dbReference type="SAM" id="Phobius"/>
    </source>
</evidence>
<dbReference type="Pfam" id="PF07690">
    <property type="entry name" value="MFS_1"/>
    <property type="match status" value="1"/>
</dbReference>
<keyword evidence="4 8" id="KW-0812">Transmembrane</keyword>
<feature type="transmembrane region" description="Helical" evidence="8">
    <location>
        <begin position="158"/>
        <end position="179"/>
    </location>
</feature>
<feature type="compositionally biased region" description="Basic and acidic residues" evidence="7">
    <location>
        <begin position="1"/>
        <end position="15"/>
    </location>
</feature>
<evidence type="ECO:0000256" key="1">
    <source>
        <dbReference type="ARBA" id="ARBA00004651"/>
    </source>
</evidence>
<evidence type="ECO:0000256" key="3">
    <source>
        <dbReference type="ARBA" id="ARBA00022475"/>
    </source>
</evidence>
<gene>
    <name evidence="9" type="ORF">C1H76_7577</name>
</gene>
<evidence type="ECO:0000256" key="4">
    <source>
        <dbReference type="ARBA" id="ARBA00022692"/>
    </source>
</evidence>
<feature type="transmembrane region" description="Helical" evidence="8">
    <location>
        <begin position="53"/>
        <end position="73"/>
    </location>
</feature>
<evidence type="ECO:0000313" key="9">
    <source>
        <dbReference type="EMBL" id="TKX20244.1"/>
    </source>
</evidence>
<comment type="caution">
    <text evidence="9">The sequence shown here is derived from an EMBL/GenBank/DDBJ whole genome shotgun (WGS) entry which is preliminary data.</text>
</comment>